<sequence>MLAKANRKELRLAAKLYKEQIAKEKRVAREEAKVVQEEAKAKKAAERAATIEAQNTKKAAQTSQLGKRRASRPPPSAPKLQKRHRVSRGVAALPEAAQAALPKVNSRGRTINVPHKFR</sequence>
<evidence type="ECO:0000313" key="2">
    <source>
        <dbReference type="EMBL" id="KAF2818600.1"/>
    </source>
</evidence>
<feature type="compositionally biased region" description="Low complexity" evidence="1">
    <location>
        <begin position="91"/>
        <end position="102"/>
    </location>
</feature>
<dbReference type="Proteomes" id="UP000799424">
    <property type="component" value="Unassembled WGS sequence"/>
</dbReference>
<protein>
    <submittedName>
        <fullName evidence="2">Uncharacterized protein</fullName>
    </submittedName>
</protein>
<evidence type="ECO:0000313" key="3">
    <source>
        <dbReference type="Proteomes" id="UP000799424"/>
    </source>
</evidence>
<name>A0A6A6ZC61_9PLEO</name>
<accession>A0A6A6ZC61</accession>
<organism evidence="2 3">
    <name type="scientific">Ophiobolus disseminans</name>
    <dbReference type="NCBI Taxonomy" id="1469910"/>
    <lineage>
        <taxon>Eukaryota</taxon>
        <taxon>Fungi</taxon>
        <taxon>Dikarya</taxon>
        <taxon>Ascomycota</taxon>
        <taxon>Pezizomycotina</taxon>
        <taxon>Dothideomycetes</taxon>
        <taxon>Pleosporomycetidae</taxon>
        <taxon>Pleosporales</taxon>
        <taxon>Pleosporineae</taxon>
        <taxon>Phaeosphaeriaceae</taxon>
        <taxon>Ophiobolus</taxon>
    </lineage>
</organism>
<proteinExistence type="predicted"/>
<reference evidence="2" key="1">
    <citation type="journal article" date="2020" name="Stud. Mycol.">
        <title>101 Dothideomycetes genomes: a test case for predicting lifestyles and emergence of pathogens.</title>
        <authorList>
            <person name="Haridas S."/>
            <person name="Albert R."/>
            <person name="Binder M."/>
            <person name="Bloem J."/>
            <person name="Labutti K."/>
            <person name="Salamov A."/>
            <person name="Andreopoulos B."/>
            <person name="Baker S."/>
            <person name="Barry K."/>
            <person name="Bills G."/>
            <person name="Bluhm B."/>
            <person name="Cannon C."/>
            <person name="Castanera R."/>
            <person name="Culley D."/>
            <person name="Daum C."/>
            <person name="Ezra D."/>
            <person name="Gonzalez J."/>
            <person name="Henrissat B."/>
            <person name="Kuo A."/>
            <person name="Liang C."/>
            <person name="Lipzen A."/>
            <person name="Lutzoni F."/>
            <person name="Magnuson J."/>
            <person name="Mondo S."/>
            <person name="Nolan M."/>
            <person name="Ohm R."/>
            <person name="Pangilinan J."/>
            <person name="Park H.-J."/>
            <person name="Ramirez L."/>
            <person name="Alfaro M."/>
            <person name="Sun H."/>
            <person name="Tritt A."/>
            <person name="Yoshinaga Y."/>
            <person name="Zwiers L.-H."/>
            <person name="Turgeon B."/>
            <person name="Goodwin S."/>
            <person name="Spatafora J."/>
            <person name="Crous P."/>
            <person name="Grigoriev I."/>
        </authorList>
    </citation>
    <scope>NUCLEOTIDE SEQUENCE</scope>
    <source>
        <strain evidence="2">CBS 113818</strain>
    </source>
</reference>
<keyword evidence="3" id="KW-1185">Reference proteome</keyword>
<gene>
    <name evidence="2" type="ORF">CC86DRAFT_388736</name>
</gene>
<feature type="compositionally biased region" description="Basic and acidic residues" evidence="1">
    <location>
        <begin position="27"/>
        <end position="46"/>
    </location>
</feature>
<dbReference type="EMBL" id="MU006250">
    <property type="protein sequence ID" value="KAF2818600.1"/>
    <property type="molecule type" value="Genomic_DNA"/>
</dbReference>
<feature type="compositionally biased region" description="Polar residues" evidence="1">
    <location>
        <begin position="52"/>
        <end position="65"/>
    </location>
</feature>
<dbReference type="AlphaFoldDB" id="A0A6A6ZC61"/>
<evidence type="ECO:0000256" key="1">
    <source>
        <dbReference type="SAM" id="MobiDB-lite"/>
    </source>
</evidence>
<feature type="region of interest" description="Disordered" evidence="1">
    <location>
        <begin position="27"/>
        <end position="118"/>
    </location>
</feature>